<dbReference type="EMBL" id="JBBNAG010000007">
    <property type="protein sequence ID" value="KAK9119268.1"/>
    <property type="molecule type" value="Genomic_DNA"/>
</dbReference>
<sequence>MNVQTFFCPLLTLKKLCFNWKLGYITYFPNSKEMVLISFLKVHLNILSFLSLSNLNISFGFLFSF</sequence>
<evidence type="ECO:0000313" key="1">
    <source>
        <dbReference type="EMBL" id="KAK9119268.1"/>
    </source>
</evidence>
<accession>A0AAP0IQR8</accession>
<gene>
    <name evidence="1" type="ORF">Scep_017361</name>
</gene>
<protein>
    <submittedName>
        <fullName evidence="1">Uncharacterized protein</fullName>
    </submittedName>
</protein>
<dbReference type="AlphaFoldDB" id="A0AAP0IQR8"/>
<reference evidence="1 2" key="1">
    <citation type="submission" date="2024-01" db="EMBL/GenBank/DDBJ databases">
        <title>Genome assemblies of Stephania.</title>
        <authorList>
            <person name="Yang L."/>
        </authorList>
    </citation>
    <scope>NUCLEOTIDE SEQUENCE [LARGE SCALE GENOMIC DNA]</scope>
    <source>
        <strain evidence="1">JXDWG</strain>
        <tissue evidence="1">Leaf</tissue>
    </source>
</reference>
<evidence type="ECO:0000313" key="2">
    <source>
        <dbReference type="Proteomes" id="UP001419268"/>
    </source>
</evidence>
<keyword evidence="2" id="KW-1185">Reference proteome</keyword>
<name>A0AAP0IQR8_9MAGN</name>
<organism evidence="1 2">
    <name type="scientific">Stephania cephalantha</name>
    <dbReference type="NCBI Taxonomy" id="152367"/>
    <lineage>
        <taxon>Eukaryota</taxon>
        <taxon>Viridiplantae</taxon>
        <taxon>Streptophyta</taxon>
        <taxon>Embryophyta</taxon>
        <taxon>Tracheophyta</taxon>
        <taxon>Spermatophyta</taxon>
        <taxon>Magnoliopsida</taxon>
        <taxon>Ranunculales</taxon>
        <taxon>Menispermaceae</taxon>
        <taxon>Menispermoideae</taxon>
        <taxon>Cissampelideae</taxon>
        <taxon>Stephania</taxon>
    </lineage>
</organism>
<comment type="caution">
    <text evidence="1">The sequence shown here is derived from an EMBL/GenBank/DDBJ whole genome shotgun (WGS) entry which is preliminary data.</text>
</comment>
<proteinExistence type="predicted"/>
<dbReference type="Proteomes" id="UP001419268">
    <property type="component" value="Unassembled WGS sequence"/>
</dbReference>